<sequence>MSCAAGGVEQLRTGYVEPALARGWRVAVTLTPTAATWLRANGETEKLEALTGLSVRSEGRLPWEERPHPPADCWVVAPATANTVAGLAIGLSGNQALTQVCEAIGARTAPIIVFPCVNTGHAGHPAWDDHLAALRGAGVRLIYGDDVWPLHPPRSGPSDRELPWSAVLDATEDALRGRRQ</sequence>
<organism evidence="2">
    <name type="scientific">uncultured Mycobacteriales bacterium</name>
    <dbReference type="NCBI Taxonomy" id="581187"/>
    <lineage>
        <taxon>Bacteria</taxon>
        <taxon>Bacillati</taxon>
        <taxon>Actinomycetota</taxon>
        <taxon>Actinomycetes</taxon>
        <taxon>Mycobacteriales</taxon>
        <taxon>environmental samples</taxon>
    </lineage>
</organism>
<dbReference type="Pfam" id="PF02441">
    <property type="entry name" value="Flavoprotein"/>
    <property type="match status" value="1"/>
</dbReference>
<dbReference type="InterPro" id="IPR003382">
    <property type="entry name" value="Flavoprotein"/>
</dbReference>
<evidence type="ECO:0000313" key="2">
    <source>
        <dbReference type="EMBL" id="CAA9249868.1"/>
    </source>
</evidence>
<dbReference type="EC" id="4.1.1.36" evidence="2"/>
<protein>
    <submittedName>
        <fullName evidence="2">Phosphopantothenoylcysteine decarboxylase homolog</fullName>
        <ecNumber evidence="2">4.1.1.36</ecNumber>
    </submittedName>
</protein>
<dbReference type="AlphaFoldDB" id="A0A6J4IGQ3"/>
<dbReference type="EMBL" id="CADCTP010000173">
    <property type="protein sequence ID" value="CAA9249868.1"/>
    <property type="molecule type" value="Genomic_DNA"/>
</dbReference>
<dbReference type="GO" id="GO:0004633">
    <property type="term" value="F:phosphopantothenoylcysteine decarboxylase activity"/>
    <property type="evidence" value="ECO:0007669"/>
    <property type="project" value="UniProtKB-EC"/>
</dbReference>
<dbReference type="InterPro" id="IPR036551">
    <property type="entry name" value="Flavin_trans-like"/>
</dbReference>
<dbReference type="Gene3D" id="3.40.50.1950">
    <property type="entry name" value="Flavin prenyltransferase-like"/>
    <property type="match status" value="1"/>
</dbReference>
<reference evidence="2" key="1">
    <citation type="submission" date="2020-02" db="EMBL/GenBank/DDBJ databases">
        <authorList>
            <person name="Meier V. D."/>
        </authorList>
    </citation>
    <scope>NUCLEOTIDE SEQUENCE</scope>
    <source>
        <strain evidence="2">AVDCRST_MAG41</strain>
    </source>
</reference>
<keyword evidence="2" id="KW-0456">Lyase</keyword>
<proteinExistence type="predicted"/>
<accession>A0A6J4IGQ3</accession>
<gene>
    <name evidence="2" type="ORF">AVDCRST_MAG41-2019</name>
</gene>
<name>A0A6J4IGQ3_9ACTN</name>
<dbReference type="SUPFAM" id="SSF52507">
    <property type="entry name" value="Homo-oligomeric flavin-containing Cys decarboxylases, HFCD"/>
    <property type="match status" value="1"/>
</dbReference>
<feature type="domain" description="Flavoprotein" evidence="1">
    <location>
        <begin position="19"/>
        <end position="134"/>
    </location>
</feature>
<evidence type="ECO:0000259" key="1">
    <source>
        <dbReference type="Pfam" id="PF02441"/>
    </source>
</evidence>